<evidence type="ECO:0000313" key="2">
    <source>
        <dbReference type="EMBL" id="MBS9522469.1"/>
    </source>
</evidence>
<accession>A0AAP2G0B7</accession>
<dbReference type="NCBIfam" id="NF001097">
    <property type="entry name" value="PRK00129.1"/>
    <property type="match status" value="1"/>
</dbReference>
<comment type="caution">
    <text evidence="2">The sequence shown here is derived from an EMBL/GenBank/DDBJ whole genome shotgun (WGS) entry which is preliminary data.</text>
</comment>
<reference evidence="2 3" key="1">
    <citation type="submission" date="2021-05" db="EMBL/GenBank/DDBJ databases">
        <authorList>
            <person name="Zhang Z.D."/>
            <person name="Osman G."/>
        </authorList>
    </citation>
    <scope>NUCLEOTIDE SEQUENCE [LARGE SCALE GENOMIC DNA]</scope>
    <source>
        <strain evidence="2 3">KCTC 32217</strain>
    </source>
</reference>
<dbReference type="InterPro" id="IPR000836">
    <property type="entry name" value="PRTase_dom"/>
</dbReference>
<keyword evidence="2" id="KW-0328">Glycosyltransferase</keyword>
<organism evidence="2 3">
    <name type="scientific">Litoribacter ruber</name>
    <dbReference type="NCBI Taxonomy" id="702568"/>
    <lineage>
        <taxon>Bacteria</taxon>
        <taxon>Pseudomonadati</taxon>
        <taxon>Bacteroidota</taxon>
        <taxon>Cytophagia</taxon>
        <taxon>Cytophagales</taxon>
        <taxon>Cyclobacteriaceae</taxon>
        <taxon>Litoribacter</taxon>
    </lineage>
</organism>
<keyword evidence="2" id="KW-0808">Transferase</keyword>
<evidence type="ECO:0000313" key="3">
    <source>
        <dbReference type="Proteomes" id="UP001319104"/>
    </source>
</evidence>
<dbReference type="InterPro" id="IPR029057">
    <property type="entry name" value="PRTase-like"/>
</dbReference>
<dbReference type="EMBL" id="JAHCMY010000001">
    <property type="protein sequence ID" value="MBS9522469.1"/>
    <property type="molecule type" value="Genomic_DNA"/>
</dbReference>
<dbReference type="AlphaFoldDB" id="A0AAP2G0B7"/>
<dbReference type="InterPro" id="IPR050137">
    <property type="entry name" value="PyrR_bifunctional"/>
</dbReference>
<dbReference type="RefSeq" id="WP_213943372.1">
    <property type="nucleotide sequence ID" value="NZ_JAHBGI010000004.1"/>
</dbReference>
<dbReference type="Proteomes" id="UP001319104">
    <property type="component" value="Unassembled WGS sequence"/>
</dbReference>
<dbReference type="PANTHER" id="PTHR11608">
    <property type="entry name" value="BIFUNCTIONAL PROTEIN PYRR"/>
    <property type="match status" value="1"/>
</dbReference>
<dbReference type="EC" id="2.4.2.9" evidence="2"/>
<dbReference type="Pfam" id="PF14681">
    <property type="entry name" value="UPRTase"/>
    <property type="match status" value="1"/>
</dbReference>
<evidence type="ECO:0000259" key="1">
    <source>
        <dbReference type="Pfam" id="PF14681"/>
    </source>
</evidence>
<dbReference type="GO" id="GO:0004845">
    <property type="term" value="F:uracil phosphoribosyltransferase activity"/>
    <property type="evidence" value="ECO:0007669"/>
    <property type="project" value="UniProtKB-EC"/>
</dbReference>
<dbReference type="Gene3D" id="3.40.50.2020">
    <property type="match status" value="1"/>
</dbReference>
<gene>
    <name evidence="2" type="primary">upp</name>
    <name evidence="2" type="ORF">KI659_00430</name>
</gene>
<sequence>MFILNQTTSIANQFLADLRNIDRQQDRMRFRRNLERLGEIMAYEVSKSLTFESHTITTPLAQTEVKRLTDNPVVISVMRAAIPFYQGFINYFDDADSGFIGAYRREAEGQDLEIDLDYLAAPSIEGKEVLIVDPMLATGGSLLTSIKHLLVNGTPKKLHIISAIAAPEGIEHVKNNLDLPHEFWLCALDERLNEKSYIVPGLGDAGDLAFGQKL</sequence>
<keyword evidence="3" id="KW-1185">Reference proteome</keyword>
<dbReference type="SUPFAM" id="SSF53271">
    <property type="entry name" value="PRTase-like"/>
    <property type="match status" value="1"/>
</dbReference>
<feature type="domain" description="Phosphoribosyltransferase" evidence="1">
    <location>
        <begin position="13"/>
        <end position="211"/>
    </location>
</feature>
<name>A0AAP2G0B7_9BACT</name>
<proteinExistence type="predicted"/>
<protein>
    <submittedName>
        <fullName evidence="2">Uracil phosphoribosyltransferase</fullName>
        <ecNumber evidence="2">2.4.2.9</ecNumber>
    </submittedName>
</protein>
<dbReference type="PANTHER" id="PTHR11608:SF0">
    <property type="entry name" value="BIFUNCTIONAL PROTEIN PYRR"/>
    <property type="match status" value="1"/>
</dbReference>
<dbReference type="CDD" id="cd06223">
    <property type="entry name" value="PRTases_typeI"/>
    <property type="match status" value="1"/>
</dbReference>